<dbReference type="EMBL" id="JAEPRA010000011">
    <property type="protein sequence ID" value="KAG2178634.1"/>
    <property type="molecule type" value="Genomic_DNA"/>
</dbReference>
<dbReference type="Proteomes" id="UP000612746">
    <property type="component" value="Unassembled WGS sequence"/>
</dbReference>
<name>A0A8H7PQJ9_9FUNG</name>
<reference evidence="6" key="1">
    <citation type="submission" date="2020-12" db="EMBL/GenBank/DDBJ databases">
        <title>Metabolic potential, ecology and presence of endohyphal bacteria is reflected in genomic diversity of Mucoromycotina.</title>
        <authorList>
            <person name="Muszewska A."/>
            <person name="Okrasinska A."/>
            <person name="Steczkiewicz K."/>
            <person name="Drgas O."/>
            <person name="Orlowska M."/>
            <person name="Perlinska-Lenart U."/>
            <person name="Aleksandrzak-Piekarczyk T."/>
            <person name="Szatraj K."/>
            <person name="Zielenkiewicz U."/>
            <person name="Pilsyk S."/>
            <person name="Malc E."/>
            <person name="Mieczkowski P."/>
            <person name="Kruszewska J.S."/>
            <person name="Biernat P."/>
            <person name="Pawlowska J."/>
        </authorList>
    </citation>
    <scope>NUCLEOTIDE SEQUENCE</scope>
    <source>
        <strain evidence="6">WA0000051536</strain>
    </source>
</reference>
<dbReference type="Gene3D" id="3.30.470.160">
    <property type="entry name" value="Inositol polyphosphate kinase"/>
    <property type="match status" value="1"/>
</dbReference>
<evidence type="ECO:0000256" key="3">
    <source>
        <dbReference type="ARBA" id="ARBA00022777"/>
    </source>
</evidence>
<dbReference type="SUPFAM" id="SSF56104">
    <property type="entry name" value="SAICAR synthase-like"/>
    <property type="match status" value="1"/>
</dbReference>
<evidence type="ECO:0000256" key="1">
    <source>
        <dbReference type="ARBA" id="ARBA00007374"/>
    </source>
</evidence>
<comment type="caution">
    <text evidence="6">The sequence shown here is derived from an EMBL/GenBank/DDBJ whole genome shotgun (WGS) entry which is preliminary data.</text>
</comment>
<gene>
    <name evidence="6" type="ORF">INT44_001787</name>
</gene>
<dbReference type="GO" id="GO:0005737">
    <property type="term" value="C:cytoplasm"/>
    <property type="evidence" value="ECO:0007669"/>
    <property type="project" value="TreeGrafter"/>
</dbReference>
<sequence>MPRSNDSISTSASSGSFTRFEYQVAGHDRLLQHPASDIMVVKPCNQTEQRFYQDSQQHPEFLQWIPECYGSLHIATEIERQTIAEAQDIADGIESLSVNEPNVALDPADTNNFDSFAHHICLENLLYGFIQPCVIDIKLGTQLYGPDATPSKRAKMIKKANETTSGKLGLKICGMQMFDASTNQQILHSKTYIKQITESSLLDAFVSFFFPHSEVGHTIVEGRERLHLPLEGSRIPAAKMRWIIRSLIEDIDEILETVANFPEVRMYGASLLIVYEGDQNTFLNGWEKMLEEDRQQEERALKQAKDNQAAGDDSEDEEDEDEPSAKLYSIRLIDFAHSFWEEDEVTEQDAGLLLGLTNASNILRSVLATQKEENV</sequence>
<dbReference type="GO" id="GO:0032958">
    <property type="term" value="P:inositol phosphate biosynthetic process"/>
    <property type="evidence" value="ECO:0007669"/>
    <property type="project" value="InterPro"/>
</dbReference>
<dbReference type="GO" id="GO:0046854">
    <property type="term" value="P:phosphatidylinositol phosphate biosynthetic process"/>
    <property type="evidence" value="ECO:0007669"/>
    <property type="project" value="TreeGrafter"/>
</dbReference>
<keyword evidence="2 4" id="KW-0808">Transferase</keyword>
<dbReference type="AlphaFoldDB" id="A0A8H7PQJ9"/>
<dbReference type="InterPro" id="IPR038286">
    <property type="entry name" value="IPK_sf"/>
</dbReference>
<feature type="compositionally biased region" description="Acidic residues" evidence="5">
    <location>
        <begin position="312"/>
        <end position="322"/>
    </location>
</feature>
<organism evidence="6 7">
    <name type="scientific">Umbelopsis vinacea</name>
    <dbReference type="NCBI Taxonomy" id="44442"/>
    <lineage>
        <taxon>Eukaryota</taxon>
        <taxon>Fungi</taxon>
        <taxon>Fungi incertae sedis</taxon>
        <taxon>Mucoromycota</taxon>
        <taxon>Mucoromycotina</taxon>
        <taxon>Umbelopsidomycetes</taxon>
        <taxon>Umbelopsidales</taxon>
        <taxon>Umbelopsidaceae</taxon>
        <taxon>Umbelopsis</taxon>
    </lineage>
</organism>
<evidence type="ECO:0000256" key="4">
    <source>
        <dbReference type="RuleBase" id="RU363090"/>
    </source>
</evidence>
<keyword evidence="3 4" id="KW-0418">Kinase</keyword>
<dbReference type="GO" id="GO:0008440">
    <property type="term" value="F:inositol-1,4,5-trisphosphate 3-kinase activity"/>
    <property type="evidence" value="ECO:0007669"/>
    <property type="project" value="TreeGrafter"/>
</dbReference>
<protein>
    <recommendedName>
        <fullName evidence="4">Kinase</fullName>
        <ecNumber evidence="4">2.7.-.-</ecNumber>
    </recommendedName>
</protein>
<dbReference type="Pfam" id="PF03770">
    <property type="entry name" value="IPK"/>
    <property type="match status" value="1"/>
</dbReference>
<feature type="region of interest" description="Disordered" evidence="5">
    <location>
        <begin position="294"/>
        <end position="323"/>
    </location>
</feature>
<comment type="similarity">
    <text evidence="1 4">Belongs to the inositol phosphokinase (IPK) family.</text>
</comment>
<dbReference type="PANTHER" id="PTHR12400:SF21">
    <property type="entry name" value="KINASE"/>
    <property type="match status" value="1"/>
</dbReference>
<dbReference type="GO" id="GO:0005634">
    <property type="term" value="C:nucleus"/>
    <property type="evidence" value="ECO:0007669"/>
    <property type="project" value="TreeGrafter"/>
</dbReference>
<proteinExistence type="inferred from homology"/>
<evidence type="ECO:0000313" key="6">
    <source>
        <dbReference type="EMBL" id="KAG2178634.1"/>
    </source>
</evidence>
<feature type="compositionally biased region" description="Basic and acidic residues" evidence="5">
    <location>
        <begin position="294"/>
        <end position="305"/>
    </location>
</feature>
<dbReference type="PANTHER" id="PTHR12400">
    <property type="entry name" value="INOSITOL POLYPHOSPHATE KINASE"/>
    <property type="match status" value="1"/>
</dbReference>
<evidence type="ECO:0000313" key="7">
    <source>
        <dbReference type="Proteomes" id="UP000612746"/>
    </source>
</evidence>
<accession>A0A8H7PQJ9</accession>
<evidence type="ECO:0000256" key="2">
    <source>
        <dbReference type="ARBA" id="ARBA00022679"/>
    </source>
</evidence>
<dbReference type="GO" id="GO:0000824">
    <property type="term" value="F:inositol-1,4,5,6-tetrakisphosphate 3-kinase activity"/>
    <property type="evidence" value="ECO:0007669"/>
    <property type="project" value="TreeGrafter"/>
</dbReference>
<dbReference type="InterPro" id="IPR005522">
    <property type="entry name" value="IPK"/>
</dbReference>
<dbReference type="EC" id="2.7.-.-" evidence="4"/>
<evidence type="ECO:0000256" key="5">
    <source>
        <dbReference type="SAM" id="MobiDB-lite"/>
    </source>
</evidence>
<keyword evidence="7" id="KW-1185">Reference proteome</keyword>
<dbReference type="OrthoDB" id="338650at2759"/>